<protein>
    <submittedName>
        <fullName evidence="2">Uncharacterized protein</fullName>
    </submittedName>
</protein>
<evidence type="ECO:0000313" key="2">
    <source>
        <dbReference type="EMBL" id="JAD81161.1"/>
    </source>
</evidence>
<organism evidence="2">
    <name type="scientific">Arundo donax</name>
    <name type="common">Giant reed</name>
    <name type="synonym">Donax arundinaceus</name>
    <dbReference type="NCBI Taxonomy" id="35708"/>
    <lineage>
        <taxon>Eukaryota</taxon>
        <taxon>Viridiplantae</taxon>
        <taxon>Streptophyta</taxon>
        <taxon>Embryophyta</taxon>
        <taxon>Tracheophyta</taxon>
        <taxon>Spermatophyta</taxon>
        <taxon>Magnoliopsida</taxon>
        <taxon>Liliopsida</taxon>
        <taxon>Poales</taxon>
        <taxon>Poaceae</taxon>
        <taxon>PACMAD clade</taxon>
        <taxon>Arundinoideae</taxon>
        <taxon>Arundineae</taxon>
        <taxon>Arundo</taxon>
    </lineage>
</organism>
<reference evidence="2" key="2">
    <citation type="journal article" date="2015" name="Data Brief">
        <title>Shoot transcriptome of the giant reed, Arundo donax.</title>
        <authorList>
            <person name="Barrero R.A."/>
            <person name="Guerrero F.D."/>
            <person name="Moolhuijzen P."/>
            <person name="Goolsby J.A."/>
            <person name="Tidwell J."/>
            <person name="Bellgard S.E."/>
            <person name="Bellgard M.I."/>
        </authorList>
    </citation>
    <scope>NUCLEOTIDE SEQUENCE</scope>
    <source>
        <tissue evidence="2">Shoot tissue taken approximately 20 cm above the soil surface</tissue>
    </source>
</reference>
<dbReference type="EMBL" id="GBRH01216734">
    <property type="protein sequence ID" value="JAD81161.1"/>
    <property type="molecule type" value="Transcribed_RNA"/>
</dbReference>
<feature type="region of interest" description="Disordered" evidence="1">
    <location>
        <begin position="1"/>
        <end position="29"/>
    </location>
</feature>
<proteinExistence type="predicted"/>
<sequence length="72" mass="7042">MPAGTATTVLSGNSLTPDSTEKGAPPATPANASPIFACEASPVLFVCCCACCAPASSLGLVLSTGTDPLVWT</sequence>
<evidence type="ECO:0000256" key="1">
    <source>
        <dbReference type="SAM" id="MobiDB-lite"/>
    </source>
</evidence>
<dbReference type="AlphaFoldDB" id="A0A0A9D024"/>
<accession>A0A0A9D024</accession>
<feature type="compositionally biased region" description="Polar residues" evidence="1">
    <location>
        <begin position="1"/>
        <end position="18"/>
    </location>
</feature>
<name>A0A0A9D024_ARUDO</name>
<reference evidence="2" key="1">
    <citation type="submission" date="2014-09" db="EMBL/GenBank/DDBJ databases">
        <authorList>
            <person name="Magalhaes I.L.F."/>
            <person name="Oliveira U."/>
            <person name="Santos F.R."/>
            <person name="Vidigal T.H.D.A."/>
            <person name="Brescovit A.D."/>
            <person name="Santos A.J."/>
        </authorList>
    </citation>
    <scope>NUCLEOTIDE SEQUENCE</scope>
    <source>
        <tissue evidence="2">Shoot tissue taken approximately 20 cm above the soil surface</tissue>
    </source>
</reference>